<proteinExistence type="predicted"/>
<dbReference type="InterPro" id="IPR052559">
    <property type="entry name" value="V-haloperoxidase"/>
</dbReference>
<dbReference type="PANTHER" id="PTHR34599:SF2">
    <property type="entry name" value="TRAF-TYPE DOMAIN-CONTAINING PROTEIN"/>
    <property type="match status" value="1"/>
</dbReference>
<dbReference type="SUPFAM" id="SSF48317">
    <property type="entry name" value="Acid phosphatase/Vanadium-dependent haloperoxidase"/>
    <property type="match status" value="1"/>
</dbReference>
<dbReference type="InterPro" id="IPR036938">
    <property type="entry name" value="PAP2/HPO_sf"/>
</dbReference>
<evidence type="ECO:0000313" key="2">
    <source>
        <dbReference type="EMBL" id="MCF1713227.1"/>
    </source>
</evidence>
<gene>
    <name evidence="2" type="ORF">L0U88_01130</name>
</gene>
<dbReference type="Pfam" id="PF01569">
    <property type="entry name" value="PAP2"/>
    <property type="match status" value="1"/>
</dbReference>
<dbReference type="EMBL" id="JAKEVY010000001">
    <property type="protein sequence ID" value="MCF1713227.1"/>
    <property type="molecule type" value="Genomic_DNA"/>
</dbReference>
<comment type="caution">
    <text evidence="2">The sequence shown here is derived from an EMBL/GenBank/DDBJ whole genome shotgun (WGS) entry which is preliminary data.</text>
</comment>
<feature type="domain" description="Phosphatidic acid phosphatase type 2/haloperoxidase" evidence="1">
    <location>
        <begin position="298"/>
        <end position="422"/>
    </location>
</feature>
<dbReference type="CDD" id="cd03398">
    <property type="entry name" value="PAP2_haloperoxidase"/>
    <property type="match status" value="1"/>
</dbReference>
<sequence length="442" mass="49752">MRWIIICIFLFTAIESKSQVKGFEQELQPAVFSLTMVMMHDVVNPPAAARYYTYSTLGAYDFMAMLNKELPHPSTLFRHYRELEINPDVKKLDVGFTAIYSIYEAGIELLPSGFMLEKQQAAFEEKYRKKGITAAKLEYSKEIARKYVAHVLAFSKTDNYNKLSARIRYTPSKQPGSWYPTPPGYIEAVEPNWRTIRPMLLDSGEQCKPLPPVAFSQEKTSAFHQLAMEVYEVANAASQEQKEIAAFWDCNPFAISSSGHMMVGFKKISPGGHWMNIASIASTKARLPLDKSIYVQAITAATLMDGFISCWDEKYRSNRIRPETFINRQIDSKWMPLLQTPPFPEYTSGHSVISAAAAEVLTHLLGDNFAYTDDTEIMFELPARTFSSFRQAAQEAAISRLYGGIHFRDAIENGVTQGKEIGAIIVSKLKGSVVARGPVNNR</sequence>
<keyword evidence="3" id="KW-1185">Reference proteome</keyword>
<reference evidence="2 3" key="1">
    <citation type="submission" date="2022-01" db="EMBL/GenBank/DDBJ databases">
        <title>Flavihumibacter sp. nov., isolated from sediment of a river.</title>
        <authorList>
            <person name="Liu H."/>
        </authorList>
    </citation>
    <scope>NUCLEOTIDE SEQUENCE [LARGE SCALE GENOMIC DNA]</scope>
    <source>
        <strain evidence="2 3">RY-1</strain>
    </source>
</reference>
<protein>
    <submittedName>
        <fullName evidence="2">Vanadium-dependent haloperoxidase</fullName>
    </submittedName>
</protein>
<name>A0ABS9BDS4_9BACT</name>
<accession>A0ABS9BDS4</accession>
<dbReference type="Proteomes" id="UP001200145">
    <property type="component" value="Unassembled WGS sequence"/>
</dbReference>
<dbReference type="InterPro" id="IPR000326">
    <property type="entry name" value="PAP2/HPO"/>
</dbReference>
<dbReference type="RefSeq" id="WP_234863714.1">
    <property type="nucleotide sequence ID" value="NZ_JAKEVY010000001.1"/>
</dbReference>
<organism evidence="2 3">
    <name type="scientific">Flavihumibacter fluminis</name>
    <dbReference type="NCBI Taxonomy" id="2909236"/>
    <lineage>
        <taxon>Bacteria</taxon>
        <taxon>Pseudomonadati</taxon>
        <taxon>Bacteroidota</taxon>
        <taxon>Chitinophagia</taxon>
        <taxon>Chitinophagales</taxon>
        <taxon>Chitinophagaceae</taxon>
        <taxon>Flavihumibacter</taxon>
    </lineage>
</organism>
<dbReference type="Gene3D" id="1.10.606.20">
    <property type="match status" value="1"/>
</dbReference>
<evidence type="ECO:0000259" key="1">
    <source>
        <dbReference type="Pfam" id="PF01569"/>
    </source>
</evidence>
<dbReference type="PANTHER" id="PTHR34599">
    <property type="entry name" value="PEROXIDASE-RELATED"/>
    <property type="match status" value="1"/>
</dbReference>
<evidence type="ECO:0000313" key="3">
    <source>
        <dbReference type="Proteomes" id="UP001200145"/>
    </source>
</evidence>